<protein>
    <submittedName>
        <fullName evidence="1">Uncharacterized protein</fullName>
    </submittedName>
</protein>
<name>A0A4Y5TP32_9CAUD</name>
<reference evidence="2" key="1">
    <citation type="submission" date="2019-05" db="EMBL/GenBank/DDBJ databases">
        <title>Complete Genome Sequence of Serratia marcescens Myophage Moabite.</title>
        <authorList>
            <person name="Price L."/>
            <person name="Rohren M."/>
            <person name="Newkirk H."/>
            <person name="Liu M."/>
            <person name="Ramsey J."/>
        </authorList>
    </citation>
    <scope>NUCLEOTIDE SEQUENCE [LARGE SCALE GENOMIC DNA]</scope>
</reference>
<gene>
    <name evidence="1" type="ORF">CPT_Moabite_105</name>
</gene>
<evidence type="ECO:0000313" key="1">
    <source>
        <dbReference type="EMBL" id="QDB71135.1"/>
    </source>
</evidence>
<accession>A0A4Y5TP32</accession>
<dbReference type="Proteomes" id="UP000319063">
    <property type="component" value="Segment"/>
</dbReference>
<sequence length="336" mass="37463">MSSAYRALDSKRPRLSGQTLVDLSDLVKRRQHTAVGEGDSFGNNVGSVLTSLTYIVDGLMIFRKVAPVLSKQRVLLSELTELLQFVRTTRRLTGIESNPELRSLIDSLNVHRTYFFEGICDNSATVKPYLDAVLSMTRLIPVLSDCNNSLSAALIYPFIDDSDEVLGNALETLKNVSENAYNVNYESSGPNLFKLGKTLPELWEEELVNTPSIEISWANEKPNLGIVDQLFNQIGSAPLESAIRSLSQVRSLYTVRPVNEEIKNVLSKEYGKLALSWEAIADRVQILLYVVLGMSNILEKSVEVSGVYLFQQFEEDEPMLNLVTARCEHLLGNKNG</sequence>
<proteinExistence type="predicted"/>
<dbReference type="EMBL" id="MK994515">
    <property type="protein sequence ID" value="QDB71135.1"/>
    <property type="molecule type" value="Genomic_DNA"/>
</dbReference>
<keyword evidence="2" id="KW-1185">Reference proteome</keyword>
<evidence type="ECO:0000313" key="2">
    <source>
        <dbReference type="Proteomes" id="UP000319063"/>
    </source>
</evidence>
<organism evidence="1 2">
    <name type="scientific">Serratia phage Moabite</name>
    <dbReference type="NCBI Taxonomy" id="2587814"/>
    <lineage>
        <taxon>Viruses</taxon>
        <taxon>Duplodnaviria</taxon>
        <taxon>Heunggongvirae</taxon>
        <taxon>Uroviricota</taxon>
        <taxon>Caudoviricetes</taxon>
        <taxon>Chimalliviridae</taxon>
        <taxon>Moabitevirus</taxon>
        <taxon>Moabitevirus moabite</taxon>
    </lineage>
</organism>